<evidence type="ECO:0000256" key="3">
    <source>
        <dbReference type="ARBA" id="ARBA00022692"/>
    </source>
</evidence>
<accession>A0A930VFR5</accession>
<dbReference type="Proteomes" id="UP000640489">
    <property type="component" value="Unassembled WGS sequence"/>
</dbReference>
<comment type="subcellular location">
    <subcellularLocation>
        <location evidence="1">Cell membrane</location>
        <topology evidence="1">Multi-pass membrane protein</topology>
    </subcellularLocation>
</comment>
<evidence type="ECO:0000313" key="7">
    <source>
        <dbReference type="EMBL" id="MBF4764108.1"/>
    </source>
</evidence>
<dbReference type="PANTHER" id="PTHR30250">
    <property type="entry name" value="PST FAMILY PREDICTED COLANIC ACID TRANSPORTER"/>
    <property type="match status" value="1"/>
</dbReference>
<feature type="transmembrane region" description="Helical" evidence="6">
    <location>
        <begin position="295"/>
        <end position="317"/>
    </location>
</feature>
<comment type="caution">
    <text evidence="7">The sequence shown here is derived from an EMBL/GenBank/DDBJ whole genome shotgun (WGS) entry which is preliminary data.</text>
</comment>
<dbReference type="RefSeq" id="WP_194707280.1">
    <property type="nucleotide sequence ID" value="NZ_JADKPN010000007.1"/>
</dbReference>
<reference evidence="7" key="1">
    <citation type="submission" date="2020-11" db="EMBL/GenBank/DDBJ databases">
        <title>Nocardioides sp. nov., isolated from Soil of Cynanchum wilfordii Hemsley rhizosphere.</title>
        <authorList>
            <person name="Lee J.-S."/>
            <person name="Suh M.K."/>
            <person name="Kim J.-S."/>
        </authorList>
    </citation>
    <scope>NUCLEOTIDE SEQUENCE</scope>
    <source>
        <strain evidence="7">KCTC 19275</strain>
    </source>
</reference>
<keyword evidence="3 6" id="KW-0812">Transmembrane</keyword>
<organism evidence="7 8">
    <name type="scientific">Nocardioides islandensis</name>
    <dbReference type="NCBI Taxonomy" id="433663"/>
    <lineage>
        <taxon>Bacteria</taxon>
        <taxon>Bacillati</taxon>
        <taxon>Actinomycetota</taxon>
        <taxon>Actinomycetes</taxon>
        <taxon>Propionibacteriales</taxon>
        <taxon>Nocardioidaceae</taxon>
        <taxon>Nocardioides</taxon>
    </lineage>
</organism>
<dbReference type="EMBL" id="JADKPN010000007">
    <property type="protein sequence ID" value="MBF4764108.1"/>
    <property type="molecule type" value="Genomic_DNA"/>
</dbReference>
<keyword evidence="5 6" id="KW-0472">Membrane</keyword>
<dbReference type="PANTHER" id="PTHR30250:SF26">
    <property type="entry name" value="PSMA PROTEIN"/>
    <property type="match status" value="1"/>
</dbReference>
<name>A0A930VFR5_9ACTN</name>
<feature type="transmembrane region" description="Helical" evidence="6">
    <location>
        <begin position="93"/>
        <end position="114"/>
    </location>
</feature>
<feature type="transmembrane region" description="Helical" evidence="6">
    <location>
        <begin position="394"/>
        <end position="411"/>
    </location>
</feature>
<dbReference type="InterPro" id="IPR050833">
    <property type="entry name" value="Poly_Biosynth_Transport"/>
</dbReference>
<dbReference type="GO" id="GO:0005886">
    <property type="term" value="C:plasma membrane"/>
    <property type="evidence" value="ECO:0007669"/>
    <property type="project" value="UniProtKB-SubCell"/>
</dbReference>
<keyword evidence="2" id="KW-1003">Cell membrane</keyword>
<evidence type="ECO:0000256" key="4">
    <source>
        <dbReference type="ARBA" id="ARBA00022989"/>
    </source>
</evidence>
<sequence>MSDLVEPTETTVPGRSGLVGRVSWGILDQAVSSLGNFVLSICAARGLPVSGFGAFSLAFVFFIFLVNASRGVATDPLMVRFSGPETPEWRRAVSAASGAALNLGLLAALCSLAAGLVAGGPVGTSFAALAVGLPGLLLQDSYRCALFSRGQGKRVFLNDLLWSVLQVAGLGVLLSLDKVSITALMLVFGGTATVAAGFGWWQTGLAPRPTWTRSWFATHRSLSGRYLIENIAVGGARQVQVFALGAVAGLAAVAQQRAAEILMGPFLILLAGVGQVSVPEARTVIGQDPGRLRRFCLTLGGIQAALAAGWAVAAMIVLPWGPGELLLGDLWRPAQRLLVPLTLIYVLGFFHAALTAGLRALGASRRSLKAQLVTSTLFASFGVVGAYLGAAWGASWAVVIGLVIGLATWWVQLGHGVRDYQAQARVTPVDRDRSESTTERSIDVT</sequence>
<feature type="transmembrane region" description="Helical" evidence="6">
    <location>
        <begin position="182"/>
        <end position="201"/>
    </location>
</feature>
<keyword evidence="8" id="KW-1185">Reference proteome</keyword>
<dbReference type="AlphaFoldDB" id="A0A930VFR5"/>
<keyword evidence="4 6" id="KW-1133">Transmembrane helix</keyword>
<feature type="transmembrane region" description="Helical" evidence="6">
    <location>
        <begin position="370"/>
        <end position="388"/>
    </location>
</feature>
<protein>
    <submittedName>
        <fullName evidence="7">Uncharacterized protein</fullName>
    </submittedName>
</protein>
<evidence type="ECO:0000313" key="8">
    <source>
        <dbReference type="Proteomes" id="UP000640489"/>
    </source>
</evidence>
<proteinExistence type="predicted"/>
<evidence type="ECO:0000256" key="6">
    <source>
        <dbReference type="SAM" id="Phobius"/>
    </source>
</evidence>
<evidence type="ECO:0000256" key="1">
    <source>
        <dbReference type="ARBA" id="ARBA00004651"/>
    </source>
</evidence>
<gene>
    <name evidence="7" type="ORF">ISU07_13315</name>
</gene>
<dbReference type="CDD" id="cd13126">
    <property type="entry name" value="MATE_like_11"/>
    <property type="match status" value="1"/>
</dbReference>
<feature type="transmembrane region" description="Helical" evidence="6">
    <location>
        <begin position="54"/>
        <end position="73"/>
    </location>
</feature>
<evidence type="ECO:0000256" key="5">
    <source>
        <dbReference type="ARBA" id="ARBA00023136"/>
    </source>
</evidence>
<feature type="transmembrane region" description="Helical" evidence="6">
    <location>
        <begin position="337"/>
        <end position="358"/>
    </location>
</feature>
<evidence type="ECO:0000256" key="2">
    <source>
        <dbReference type="ARBA" id="ARBA00022475"/>
    </source>
</evidence>